<dbReference type="AlphaFoldDB" id="A0A0H5RQI8"/>
<dbReference type="InterPro" id="IPR027450">
    <property type="entry name" value="AlkB-like"/>
</dbReference>
<keyword evidence="6" id="KW-0732">Signal</keyword>
<evidence type="ECO:0000256" key="3">
    <source>
        <dbReference type="ARBA" id="ARBA00023002"/>
    </source>
</evidence>
<dbReference type="InterPro" id="IPR037151">
    <property type="entry name" value="AlkB-like_sf"/>
</dbReference>
<dbReference type="PANTHER" id="PTHR16557:SF11">
    <property type="entry name" value="ALPHA-KETOGLUTARATE-DEPENDENT DIOXYGENASE ALKB"/>
    <property type="match status" value="1"/>
</dbReference>
<feature type="non-terminal residue" evidence="8">
    <location>
        <position position="1"/>
    </location>
</feature>
<dbReference type="SUPFAM" id="SSF51197">
    <property type="entry name" value="Clavaminate synthase-like"/>
    <property type="match status" value="1"/>
</dbReference>
<dbReference type="GO" id="GO:0035513">
    <property type="term" value="P:oxidative RNA demethylation"/>
    <property type="evidence" value="ECO:0007669"/>
    <property type="project" value="TreeGrafter"/>
</dbReference>
<feature type="domain" description="Fe2OG dioxygenase" evidence="7">
    <location>
        <begin position="240"/>
        <end position="360"/>
    </location>
</feature>
<accession>A0A0H5RQI8</accession>
<evidence type="ECO:0000256" key="2">
    <source>
        <dbReference type="ARBA" id="ARBA00022964"/>
    </source>
</evidence>
<proteinExistence type="predicted"/>
<sequence length="365" mass="41142">FVWHGLFLSVFTPWGLRQTNVTSIRSIPDSFRPGIIAMYGTVQPGQHEINMFRKSEKMFRRDPIPVSRRERRRLIRSSSDKSQEKLEEVIDFRDSASDSRPKRWTSLISERPFVVDAVSRKLFDNESARLWEVEGHPGLLVITDALSYKSQLYWIQRALNFYSKSPYTNLWSPGQPIPSLWDDVIASNNTDNFKKLRWANVGRHYDWTAREYIPVDNMPDLQPELVDLFKEAVSIVGLNVPSMAQAGIVNFYPSGSCMGGHVDDAEEDMSSPIVSLSLGCSGVYLQGGQSRAQTPTPLWLKSGDVMIMSGPARLCYHGVPLVTSNTLPQPLMDQIDASSDQALKQYISAARINFNLRAVDCPIPG</sequence>
<evidence type="ECO:0000256" key="5">
    <source>
        <dbReference type="PIRSR" id="PIRSR604574-2"/>
    </source>
</evidence>
<dbReference type="EMBL" id="HACM01010532">
    <property type="protein sequence ID" value="CRZ10974.1"/>
    <property type="molecule type" value="Transcribed_RNA"/>
</dbReference>
<dbReference type="InterPro" id="IPR004574">
    <property type="entry name" value="Alkb"/>
</dbReference>
<keyword evidence="4 5" id="KW-0408">Iron</keyword>
<dbReference type="GO" id="GO:0035515">
    <property type="term" value="F:oxidative RNA demethylase activity"/>
    <property type="evidence" value="ECO:0007669"/>
    <property type="project" value="TreeGrafter"/>
</dbReference>
<dbReference type="Pfam" id="PF13532">
    <property type="entry name" value="2OG-FeII_Oxy_2"/>
    <property type="match status" value="1"/>
</dbReference>
<keyword evidence="1 5" id="KW-0479">Metal-binding</keyword>
<keyword evidence="3" id="KW-0560">Oxidoreductase</keyword>
<dbReference type="GO" id="GO:0008198">
    <property type="term" value="F:ferrous iron binding"/>
    <property type="evidence" value="ECO:0007669"/>
    <property type="project" value="TreeGrafter"/>
</dbReference>
<evidence type="ECO:0000313" key="8">
    <source>
        <dbReference type="EMBL" id="CRZ10974.1"/>
    </source>
</evidence>
<protein>
    <recommendedName>
        <fullName evidence="7">Fe2OG dioxygenase domain-containing protein</fullName>
    </recommendedName>
</protein>
<organism evidence="8">
    <name type="scientific">Spongospora subterranea</name>
    <dbReference type="NCBI Taxonomy" id="70186"/>
    <lineage>
        <taxon>Eukaryota</taxon>
        <taxon>Sar</taxon>
        <taxon>Rhizaria</taxon>
        <taxon>Endomyxa</taxon>
        <taxon>Phytomyxea</taxon>
        <taxon>Plasmodiophorida</taxon>
        <taxon>Plasmodiophoridae</taxon>
        <taxon>Spongospora</taxon>
    </lineage>
</organism>
<feature type="signal peptide" evidence="6">
    <location>
        <begin position="1"/>
        <end position="18"/>
    </location>
</feature>
<keyword evidence="2" id="KW-0223">Dioxygenase</keyword>
<dbReference type="Gene3D" id="2.60.120.590">
    <property type="entry name" value="Alpha-ketoglutarate-dependent dioxygenase AlkB-like"/>
    <property type="match status" value="1"/>
</dbReference>
<name>A0A0H5RQI8_9EUKA</name>
<evidence type="ECO:0000256" key="6">
    <source>
        <dbReference type="SAM" id="SignalP"/>
    </source>
</evidence>
<dbReference type="GO" id="GO:0035516">
    <property type="term" value="F:broad specificity oxidative DNA demethylase activity"/>
    <property type="evidence" value="ECO:0007669"/>
    <property type="project" value="TreeGrafter"/>
</dbReference>
<reference evidence="8" key="1">
    <citation type="submission" date="2015-04" db="EMBL/GenBank/DDBJ databases">
        <title>The genome sequence of the plant pathogenic Rhizarian Plasmodiophora brassicae reveals insights in its biotrophic life cycle and the origin of chitin synthesis.</title>
        <authorList>
            <person name="Schwelm A."/>
            <person name="Fogelqvist J."/>
            <person name="Knaust A."/>
            <person name="Julke S."/>
            <person name="Lilja T."/>
            <person name="Dhandapani V."/>
            <person name="Bonilla-Rosso G."/>
            <person name="Karlsson M."/>
            <person name="Shevchenko A."/>
            <person name="Choi S.R."/>
            <person name="Kim H.G."/>
            <person name="Park J.Y."/>
            <person name="Lim Y.P."/>
            <person name="Ludwig-Muller J."/>
            <person name="Dixelius C."/>
        </authorList>
    </citation>
    <scope>NUCLEOTIDE SEQUENCE</scope>
    <source>
        <tissue evidence="8">Potato root galls</tissue>
    </source>
</reference>
<evidence type="ECO:0000256" key="1">
    <source>
        <dbReference type="ARBA" id="ARBA00022723"/>
    </source>
</evidence>
<evidence type="ECO:0000256" key="4">
    <source>
        <dbReference type="ARBA" id="ARBA00023004"/>
    </source>
</evidence>
<dbReference type="InterPro" id="IPR005123">
    <property type="entry name" value="Oxoglu/Fe-dep_dioxygenase_dom"/>
</dbReference>
<feature type="chain" id="PRO_5005223467" description="Fe2OG dioxygenase domain-containing protein" evidence="6">
    <location>
        <begin position="19"/>
        <end position="365"/>
    </location>
</feature>
<feature type="binding site" evidence="5">
    <location>
        <position position="263"/>
    </location>
    <ligand>
        <name>Fe cation</name>
        <dbReference type="ChEBI" id="CHEBI:24875"/>
        <note>catalytic</note>
    </ligand>
</feature>
<dbReference type="GO" id="GO:0005737">
    <property type="term" value="C:cytoplasm"/>
    <property type="evidence" value="ECO:0007669"/>
    <property type="project" value="TreeGrafter"/>
</dbReference>
<evidence type="ECO:0000259" key="7">
    <source>
        <dbReference type="PROSITE" id="PS51471"/>
    </source>
</evidence>
<comment type="cofactor">
    <cofactor evidence="5">
        <name>Fe(2+)</name>
        <dbReference type="ChEBI" id="CHEBI:29033"/>
    </cofactor>
    <text evidence="5">Binds 1 Fe(2+) ion per subunit.</text>
</comment>
<dbReference type="PANTHER" id="PTHR16557">
    <property type="entry name" value="ALKYLATED DNA REPAIR PROTEIN ALKB-RELATED"/>
    <property type="match status" value="1"/>
</dbReference>
<feature type="binding site" evidence="5">
    <location>
        <position position="261"/>
    </location>
    <ligand>
        <name>Fe cation</name>
        <dbReference type="ChEBI" id="CHEBI:24875"/>
        <note>catalytic</note>
    </ligand>
</feature>
<feature type="binding site" evidence="5">
    <location>
        <position position="317"/>
    </location>
    <ligand>
        <name>Fe cation</name>
        <dbReference type="ChEBI" id="CHEBI:24875"/>
        <note>catalytic</note>
    </ligand>
</feature>
<dbReference type="PROSITE" id="PS51471">
    <property type="entry name" value="FE2OG_OXY"/>
    <property type="match status" value="1"/>
</dbReference>